<protein>
    <submittedName>
        <fullName evidence="5">ABC transporter substrate-binding protein</fullName>
    </submittedName>
</protein>
<keyword evidence="3" id="KW-0732">Signal</keyword>
<dbReference type="RefSeq" id="WP_152939169.1">
    <property type="nucleotide sequence ID" value="NZ_CP045488.1"/>
</dbReference>
<comment type="similarity">
    <text evidence="1">Belongs to the bacterial solute-binding protein 5 family.</text>
</comment>
<reference evidence="5 6" key="1">
    <citation type="journal article" date="2007" name="Int. J. Syst. Evol. Microbiol.">
        <title>Natronorubrum sulfidifaciens sp. nov., an extremely haloalkaliphilic archaeon isolated from Aiding salt lake in Xin-Jiang, China.</title>
        <authorList>
            <person name="Cui H.L."/>
            <person name="Tohty D."/>
            <person name="Liu H.C."/>
            <person name="Liu S.J."/>
            <person name="Oren A."/>
            <person name="Zhou P.J."/>
        </authorList>
    </citation>
    <scope>NUCLEOTIDE SEQUENCE [LARGE SCALE GENOMIC DNA]</scope>
    <source>
        <strain evidence="5 6">7-3</strain>
    </source>
</reference>
<dbReference type="PROSITE" id="PS51257">
    <property type="entry name" value="PROKAR_LIPOPROTEIN"/>
    <property type="match status" value="1"/>
</dbReference>
<dbReference type="InterPro" id="IPR000914">
    <property type="entry name" value="SBP_5_dom"/>
</dbReference>
<dbReference type="SUPFAM" id="SSF53850">
    <property type="entry name" value="Periplasmic binding protein-like II"/>
    <property type="match status" value="2"/>
</dbReference>
<name>A0A5P9P0U4_9EURY</name>
<dbReference type="OrthoDB" id="194307at2157"/>
<gene>
    <name evidence="5" type="ORF">GCU68_03885</name>
</gene>
<proteinExistence type="inferred from homology"/>
<evidence type="ECO:0000256" key="1">
    <source>
        <dbReference type="ARBA" id="ARBA00005695"/>
    </source>
</evidence>
<dbReference type="PANTHER" id="PTHR30290:SF9">
    <property type="entry name" value="OLIGOPEPTIDE-BINDING PROTEIN APPA"/>
    <property type="match status" value="1"/>
</dbReference>
<evidence type="ECO:0000259" key="4">
    <source>
        <dbReference type="Pfam" id="PF00496"/>
    </source>
</evidence>
<accession>A0A5P9P0U4</accession>
<dbReference type="AlphaFoldDB" id="A0A5P9P0U4"/>
<dbReference type="Gene3D" id="3.10.105.10">
    <property type="entry name" value="Dipeptide-binding Protein, Domain 3"/>
    <property type="match status" value="2"/>
</dbReference>
<dbReference type="GeneID" id="42300161"/>
<dbReference type="GO" id="GO:0015833">
    <property type="term" value="P:peptide transport"/>
    <property type="evidence" value="ECO:0007669"/>
    <property type="project" value="TreeGrafter"/>
</dbReference>
<dbReference type="PANTHER" id="PTHR30290">
    <property type="entry name" value="PERIPLASMIC BINDING COMPONENT OF ABC TRANSPORTER"/>
    <property type="match status" value="1"/>
</dbReference>
<evidence type="ECO:0000256" key="3">
    <source>
        <dbReference type="ARBA" id="ARBA00022729"/>
    </source>
</evidence>
<feature type="domain" description="Solute-binding protein family 5" evidence="4">
    <location>
        <begin position="261"/>
        <end position="590"/>
    </location>
</feature>
<dbReference type="Pfam" id="PF00496">
    <property type="entry name" value="SBP_bac_5"/>
    <property type="match status" value="1"/>
</dbReference>
<sequence>MEKDSNELNSLASRRTVLAAGCGGIVSSLAGCTNGKQGIIDGSNNQLSVTILTHPTDSDRQSIQITRQLEKNLKAVGINTRIEPRTDSELWRKILLDRDYDCYVSHYPGRADPYYLYGLFHSKYAPESGWQNPFGFADAEMDELLEQQRSATGKKRKEAIDKVLHHVAQTHPIVPICIPPERRLVRTDRFKGWTDYRLGTRLGFLDLEPNINAFEGDTVLTAVTTDSQSSQNINPLSAAYRTRDMFVGILYDSLVVEDGDEIRPWLAESVEWDSSVATITLRPDCRFHDDKLVTAEDVAFTYEFLSDTSLGERDTPSPTPRYRELVDAVEAVEVLDPQTVRIRVGTSVDVGKQLFMIPILPKHVWEAAVKERLENNEEPTQGTWDIVTAASVPKIGSGPYAFVDQESRSQLRFERFDDHFTLRKHVDLPAPTADKLNFSVVPNSDLAVDQLSAGNVDMTASTLRPETVSDILDNSNLELLETPSWSFYHIGFNVRNAPFSNPHFRENVARLINREAIVDEIFNGQATPTVAPVVSEWIPDDLMWDGEAQYAPFFGNDNETTTNEETGTLNVDLAKRAFERDGFQYNDDRERLMDY</sequence>
<organism evidence="5 6">
    <name type="scientific">Natronorubrum aibiense</name>
    <dbReference type="NCBI Taxonomy" id="348826"/>
    <lineage>
        <taxon>Archaea</taxon>
        <taxon>Methanobacteriati</taxon>
        <taxon>Methanobacteriota</taxon>
        <taxon>Stenosarchaea group</taxon>
        <taxon>Halobacteria</taxon>
        <taxon>Halobacteriales</taxon>
        <taxon>Natrialbaceae</taxon>
        <taxon>Natronorubrum</taxon>
    </lineage>
</organism>
<keyword evidence="6" id="KW-1185">Reference proteome</keyword>
<dbReference type="CDD" id="cd00995">
    <property type="entry name" value="PBP2_NikA_DppA_OppA_like"/>
    <property type="match status" value="1"/>
</dbReference>
<dbReference type="GO" id="GO:1904680">
    <property type="term" value="F:peptide transmembrane transporter activity"/>
    <property type="evidence" value="ECO:0007669"/>
    <property type="project" value="TreeGrafter"/>
</dbReference>
<keyword evidence="2" id="KW-0813">Transport</keyword>
<dbReference type="EMBL" id="CP045488">
    <property type="protein sequence ID" value="QFU81752.1"/>
    <property type="molecule type" value="Genomic_DNA"/>
</dbReference>
<dbReference type="InterPro" id="IPR039424">
    <property type="entry name" value="SBP_5"/>
</dbReference>
<dbReference type="KEGG" id="nas:GCU68_03885"/>
<dbReference type="Gene3D" id="3.40.190.10">
    <property type="entry name" value="Periplasmic binding protein-like II"/>
    <property type="match status" value="1"/>
</dbReference>
<evidence type="ECO:0000313" key="5">
    <source>
        <dbReference type="EMBL" id="QFU81752.1"/>
    </source>
</evidence>
<evidence type="ECO:0000256" key="2">
    <source>
        <dbReference type="ARBA" id="ARBA00022448"/>
    </source>
</evidence>
<dbReference type="Proteomes" id="UP000326170">
    <property type="component" value="Chromosome"/>
</dbReference>
<evidence type="ECO:0000313" key="6">
    <source>
        <dbReference type="Proteomes" id="UP000326170"/>
    </source>
</evidence>